<reference evidence="1" key="1">
    <citation type="submission" date="2018-05" db="EMBL/GenBank/DDBJ databases">
        <authorList>
            <person name="Lanie J.A."/>
            <person name="Ng W.-L."/>
            <person name="Kazmierczak K.M."/>
            <person name="Andrzejewski T.M."/>
            <person name="Davidsen T.M."/>
            <person name="Wayne K.J."/>
            <person name="Tettelin H."/>
            <person name="Glass J.I."/>
            <person name="Rusch D."/>
            <person name="Podicherti R."/>
            <person name="Tsui H.-C.T."/>
            <person name="Winkler M.E."/>
        </authorList>
    </citation>
    <scope>NUCLEOTIDE SEQUENCE</scope>
</reference>
<proteinExistence type="predicted"/>
<protein>
    <submittedName>
        <fullName evidence="1">Uncharacterized protein</fullName>
    </submittedName>
</protein>
<dbReference type="AlphaFoldDB" id="A0A382SKN6"/>
<gene>
    <name evidence="1" type="ORF">METZ01_LOCUS363217</name>
</gene>
<name>A0A382SKN6_9ZZZZ</name>
<organism evidence="1">
    <name type="scientific">marine metagenome</name>
    <dbReference type="NCBI Taxonomy" id="408172"/>
    <lineage>
        <taxon>unclassified sequences</taxon>
        <taxon>metagenomes</taxon>
        <taxon>ecological metagenomes</taxon>
    </lineage>
</organism>
<dbReference type="EMBL" id="UINC01129757">
    <property type="protein sequence ID" value="SVD10363.1"/>
    <property type="molecule type" value="Genomic_DNA"/>
</dbReference>
<evidence type="ECO:0000313" key="1">
    <source>
        <dbReference type="EMBL" id="SVD10363.1"/>
    </source>
</evidence>
<accession>A0A382SKN6</accession>
<feature type="non-terminal residue" evidence="1">
    <location>
        <position position="1"/>
    </location>
</feature>
<sequence length="104" mass="11771">KAYKRRLSASKDLLRRSEIDTLHPAFTRDVANNVWHMRNGRGLNHVIDRLGSLLAWSDERILISDMTSIRARSRKEPAYDEDLIGIPTKYPYEGASNMTGGSLG</sequence>